<sequence length="55" mass="6479">MRIFQKTAWIWFLGFAAWLADALLSLRLHNIVHARLAIMVAIVFFTAGLFYRRQI</sequence>
<dbReference type="AlphaFoldDB" id="A0A7W8MUE0"/>
<dbReference type="Proteomes" id="UP000568106">
    <property type="component" value="Unassembled WGS sequence"/>
</dbReference>
<accession>A0A7W8MUE0</accession>
<evidence type="ECO:0000256" key="1">
    <source>
        <dbReference type="SAM" id="Phobius"/>
    </source>
</evidence>
<name>A0A7W8MUE0_9BACT</name>
<keyword evidence="1" id="KW-1133">Transmembrane helix</keyword>
<keyword evidence="1" id="KW-0812">Transmembrane</keyword>
<evidence type="ECO:0000313" key="2">
    <source>
        <dbReference type="EMBL" id="MBB5319199.1"/>
    </source>
</evidence>
<proteinExistence type="predicted"/>
<comment type="caution">
    <text evidence="2">The sequence shown here is derived from an EMBL/GenBank/DDBJ whole genome shotgun (WGS) entry which is preliminary data.</text>
</comment>
<feature type="transmembrane region" description="Helical" evidence="1">
    <location>
        <begin position="32"/>
        <end position="51"/>
    </location>
</feature>
<keyword evidence="1" id="KW-0472">Membrane</keyword>
<keyword evidence="3" id="KW-1185">Reference proteome</keyword>
<reference evidence="2" key="1">
    <citation type="submission" date="2020-08" db="EMBL/GenBank/DDBJ databases">
        <title>Genomic Encyclopedia of Type Strains, Phase IV (KMG-V): Genome sequencing to study the core and pangenomes of soil and plant-associated prokaryotes.</title>
        <authorList>
            <person name="Whitman W."/>
        </authorList>
    </citation>
    <scope>NUCLEOTIDE SEQUENCE [LARGE SCALE GENOMIC DNA]</scope>
    <source>
        <strain evidence="2">M8UP27</strain>
    </source>
</reference>
<organism evidence="2 3">
    <name type="scientific">Tunturiibacter empetritectus</name>
    <dbReference type="NCBI Taxonomy" id="3069691"/>
    <lineage>
        <taxon>Bacteria</taxon>
        <taxon>Pseudomonadati</taxon>
        <taxon>Acidobacteriota</taxon>
        <taxon>Terriglobia</taxon>
        <taxon>Terriglobales</taxon>
        <taxon>Acidobacteriaceae</taxon>
        <taxon>Tunturiibacter</taxon>
    </lineage>
</organism>
<gene>
    <name evidence="2" type="ORF">HDF09_003905</name>
</gene>
<dbReference type="EMBL" id="JACHDY010000007">
    <property type="protein sequence ID" value="MBB5319199.1"/>
    <property type="molecule type" value="Genomic_DNA"/>
</dbReference>
<evidence type="ECO:0000313" key="3">
    <source>
        <dbReference type="Proteomes" id="UP000568106"/>
    </source>
</evidence>
<protein>
    <submittedName>
        <fullName evidence="2">Uncharacterized protein</fullName>
    </submittedName>
</protein>